<accession>A0ACB8U084</accession>
<protein>
    <submittedName>
        <fullName evidence="1">Metalloenzyme, LuxS/M16 peptidase-like protein</fullName>
    </submittedName>
</protein>
<evidence type="ECO:0000313" key="1">
    <source>
        <dbReference type="EMBL" id="KAI0087504.1"/>
    </source>
</evidence>
<keyword evidence="2" id="KW-1185">Reference proteome</keyword>
<gene>
    <name evidence="1" type="ORF">BDY19DRAFT_954040</name>
</gene>
<name>A0ACB8U084_9APHY</name>
<proteinExistence type="predicted"/>
<comment type="caution">
    <text evidence="1">The sequence shown here is derived from an EMBL/GenBank/DDBJ whole genome shotgun (WGS) entry which is preliminary data.</text>
</comment>
<reference evidence="1" key="1">
    <citation type="journal article" date="2021" name="Environ. Microbiol.">
        <title>Gene family expansions and transcriptome signatures uncover fungal adaptations to wood decay.</title>
        <authorList>
            <person name="Hage H."/>
            <person name="Miyauchi S."/>
            <person name="Viragh M."/>
            <person name="Drula E."/>
            <person name="Min B."/>
            <person name="Chaduli D."/>
            <person name="Navarro D."/>
            <person name="Favel A."/>
            <person name="Norest M."/>
            <person name="Lesage-Meessen L."/>
            <person name="Balint B."/>
            <person name="Merenyi Z."/>
            <person name="de Eugenio L."/>
            <person name="Morin E."/>
            <person name="Martinez A.T."/>
            <person name="Baldrian P."/>
            <person name="Stursova M."/>
            <person name="Martinez M.J."/>
            <person name="Novotny C."/>
            <person name="Magnuson J.K."/>
            <person name="Spatafora J.W."/>
            <person name="Maurice S."/>
            <person name="Pangilinan J."/>
            <person name="Andreopoulos W."/>
            <person name="LaButti K."/>
            <person name="Hundley H."/>
            <person name="Na H."/>
            <person name="Kuo A."/>
            <person name="Barry K."/>
            <person name="Lipzen A."/>
            <person name="Henrissat B."/>
            <person name="Riley R."/>
            <person name="Ahrendt S."/>
            <person name="Nagy L.G."/>
            <person name="Grigoriev I.V."/>
            <person name="Martin F."/>
            <person name="Rosso M.N."/>
        </authorList>
    </citation>
    <scope>NUCLEOTIDE SEQUENCE</scope>
    <source>
        <strain evidence="1">CBS 384.51</strain>
    </source>
</reference>
<evidence type="ECO:0000313" key="2">
    <source>
        <dbReference type="Proteomes" id="UP001055072"/>
    </source>
</evidence>
<sequence length="444" mass="45421">MLHGLRALTSLAPTLPNPPFTMLAARTSAVRSASRVARNFATVVDTAGVKVAAVDNGEATSSVTFLVKAGSRFENKPGVAHALQNFAFKSTSKRSGLATIRAAELYGGILSSALSREHLALTAEFLRGDEEYFVDVLSSFITSAKFTRHELFESVAPVCASESIAAASNPATRAVELAHGLAFRSGLGAPLLATEHGHVDVDTVKSYASSVFGKGNIAVLGTGISQEALTKLVEKSLGSLSTSAAPSASPSSYYGGETRVDAHGGAETVFIGFGTTGTPSTELAVLAAHLNPQPSVKWSESTSPIAGIPIGASVQPVYLPYSDATLFGLLVQAETTEGVKAAGKIAVAALKDASNIKAEDLKKAVAKAKFAAASLVDSRSGIVSVLGSKVLAGASASVTGSISALDKVDASALARATSTLLKAKPTYIAVGDIKTLPYADELGL</sequence>
<dbReference type="EMBL" id="MU274917">
    <property type="protein sequence ID" value="KAI0087504.1"/>
    <property type="molecule type" value="Genomic_DNA"/>
</dbReference>
<dbReference type="Proteomes" id="UP001055072">
    <property type="component" value="Unassembled WGS sequence"/>
</dbReference>
<organism evidence="1 2">
    <name type="scientific">Irpex rosettiformis</name>
    <dbReference type="NCBI Taxonomy" id="378272"/>
    <lineage>
        <taxon>Eukaryota</taxon>
        <taxon>Fungi</taxon>
        <taxon>Dikarya</taxon>
        <taxon>Basidiomycota</taxon>
        <taxon>Agaricomycotina</taxon>
        <taxon>Agaricomycetes</taxon>
        <taxon>Polyporales</taxon>
        <taxon>Irpicaceae</taxon>
        <taxon>Irpex</taxon>
    </lineage>
</organism>